<reference evidence="2 3" key="1">
    <citation type="submission" date="2019-09" db="EMBL/GenBank/DDBJ databases">
        <title>Wenzhouxiangella sp. Genome sequencing and assembly.</title>
        <authorList>
            <person name="Zhang R."/>
        </authorList>
    </citation>
    <scope>NUCLEOTIDE SEQUENCE [LARGE SCALE GENOMIC DNA]</scope>
    <source>
        <strain evidence="2 3">W260</strain>
    </source>
</reference>
<gene>
    <name evidence="2" type="ORF">F3N42_00450</name>
</gene>
<proteinExistence type="predicted"/>
<dbReference type="Proteomes" id="UP000325372">
    <property type="component" value="Unassembled WGS sequence"/>
</dbReference>
<dbReference type="AlphaFoldDB" id="A0A5N0TG47"/>
<dbReference type="Gene3D" id="3.40.50.300">
    <property type="entry name" value="P-loop containing nucleotide triphosphate hydrolases"/>
    <property type="match status" value="1"/>
</dbReference>
<evidence type="ECO:0000313" key="3">
    <source>
        <dbReference type="Proteomes" id="UP000325372"/>
    </source>
</evidence>
<dbReference type="InterPro" id="IPR027417">
    <property type="entry name" value="P-loop_NTPase"/>
</dbReference>
<evidence type="ECO:0000313" key="2">
    <source>
        <dbReference type="EMBL" id="KAA9134055.1"/>
    </source>
</evidence>
<feature type="domain" description="Schlafen group 3-like DNA/RNA helicase" evidence="1">
    <location>
        <begin position="95"/>
        <end position="228"/>
    </location>
</feature>
<evidence type="ECO:0000259" key="1">
    <source>
        <dbReference type="Pfam" id="PF09848"/>
    </source>
</evidence>
<accession>A0A5N0TG47</accession>
<comment type="caution">
    <text evidence="2">The sequence shown here is derived from an EMBL/GenBank/DDBJ whole genome shotgun (WGS) entry which is preliminary data.</text>
</comment>
<dbReference type="EMBL" id="VYXP01000001">
    <property type="protein sequence ID" value="KAA9134055.1"/>
    <property type="molecule type" value="Genomic_DNA"/>
</dbReference>
<dbReference type="Pfam" id="PF09848">
    <property type="entry name" value="SLFN-g3_helicase"/>
    <property type="match status" value="1"/>
</dbReference>
<name>A0A5N0TG47_9GAMM</name>
<organism evidence="2 3">
    <name type="scientific">Marinihelvus fidelis</name>
    <dbReference type="NCBI Taxonomy" id="2613842"/>
    <lineage>
        <taxon>Bacteria</taxon>
        <taxon>Pseudomonadati</taxon>
        <taxon>Pseudomonadota</taxon>
        <taxon>Gammaproteobacteria</taxon>
        <taxon>Chromatiales</taxon>
        <taxon>Wenzhouxiangellaceae</taxon>
        <taxon>Marinihelvus</taxon>
    </lineage>
</organism>
<keyword evidence="3" id="KW-1185">Reference proteome</keyword>
<dbReference type="SUPFAM" id="SSF52540">
    <property type="entry name" value="P-loop containing nucleoside triphosphate hydrolases"/>
    <property type="match status" value="1"/>
</dbReference>
<protein>
    <submittedName>
        <fullName evidence="2">DUF2075 domain-containing protein</fullName>
    </submittedName>
</protein>
<dbReference type="InterPro" id="IPR018647">
    <property type="entry name" value="SLFN_3-like_DNA/RNA_helicase"/>
</dbReference>
<sequence length="234" mass="26238">MLAAPTARCPNPSYQAWTYATLIRDFNETVQQDHIELKPSKNLADHLSSLLQSNREFQLIVEGGPGTGKSVVAINLLVELTAREKLVHYVTRNAEPNGMDVLVVDEAHRLNEKSGLYGNLGENQVKELIDAARCSVFFIDEDQRVTLKDIGTKEEIKAWAQRAGAKVTELALESQFRCNSSDGYLAWLDHALQIRPTANTTLEDIDYDFRVCDSPTELRRVFAEKNDKPLAFAC</sequence>